<sequence>MVLSSFVLLGVVVSACATPVIYDGRAPYNYTGDDLNNSVDPYLSVVKGSTENATYYTTLLGHSLDPTPLWNEYLFPWLPLRSLSYATEQPMTISIDNTSIFVPGGNPPQPQNGFRRTELIAQKDNNHTALNNLADVGTTVFHVSIRADDMLPLNMSHEYQIMWIEPNDGSHVFEIQLGSPFTNPTGPLPVADAHYLKVRNHALDLLFETPFTSGDWHNFAIQIDWTELTLGVFYSTNAQPLEVVTGLEDNSSTLPAAAGQGDYHFGVLKLPLVDPSDTPSEQSNVVHYGIQEGDKEALTYSGVFIESVEDGVSAGWGKLISPIA</sequence>
<dbReference type="PANTHER" id="PTHR34612:SF2">
    <property type="entry name" value="GLYCOSIDE HYDROLASE 131 CATALYTIC N-TERMINAL DOMAIN-CONTAINING PROTEIN"/>
    <property type="match status" value="1"/>
</dbReference>
<reference evidence="3 4" key="1">
    <citation type="submission" date="2014-06" db="EMBL/GenBank/DDBJ databases">
        <authorList>
            <consortium name="DOE Joint Genome Institute"/>
            <person name="Kuo A."/>
            <person name="Kohler A."/>
            <person name="Nagy L.G."/>
            <person name="Floudas D."/>
            <person name="Copeland A."/>
            <person name="Barry K.W."/>
            <person name="Cichocki N."/>
            <person name="Veneault-Fourrey C."/>
            <person name="LaButti K."/>
            <person name="Lindquist E.A."/>
            <person name="Lipzen A."/>
            <person name="Lundell T."/>
            <person name="Morin E."/>
            <person name="Murat C."/>
            <person name="Sun H."/>
            <person name="Tunlid A."/>
            <person name="Henrissat B."/>
            <person name="Grigoriev I.V."/>
            <person name="Hibbett D.S."/>
            <person name="Martin F."/>
            <person name="Nordberg H.P."/>
            <person name="Cantor M.N."/>
            <person name="Hua S.X."/>
        </authorList>
    </citation>
    <scope>NUCLEOTIDE SEQUENCE [LARGE SCALE GENOMIC DNA]</scope>
    <source>
        <strain evidence="3 4">ATCC 200175</strain>
    </source>
</reference>
<dbReference type="Gene3D" id="2.60.120.1160">
    <property type="match status" value="1"/>
</dbReference>
<evidence type="ECO:0000313" key="4">
    <source>
        <dbReference type="Proteomes" id="UP000053647"/>
    </source>
</evidence>
<dbReference type="PANTHER" id="PTHR34612">
    <property type="entry name" value="GH131_N DOMAIN-CONTAINING PROTEIN"/>
    <property type="match status" value="1"/>
</dbReference>
<organism evidence="3 4">
    <name type="scientific">Paxillus involutus ATCC 200175</name>
    <dbReference type="NCBI Taxonomy" id="664439"/>
    <lineage>
        <taxon>Eukaryota</taxon>
        <taxon>Fungi</taxon>
        <taxon>Dikarya</taxon>
        <taxon>Basidiomycota</taxon>
        <taxon>Agaricomycotina</taxon>
        <taxon>Agaricomycetes</taxon>
        <taxon>Agaricomycetidae</taxon>
        <taxon>Boletales</taxon>
        <taxon>Paxilineae</taxon>
        <taxon>Paxillaceae</taxon>
        <taxon>Paxillus</taxon>
    </lineage>
</organism>
<feature type="domain" description="Glycoside hydrolase 131 catalytic N-terminal" evidence="2">
    <location>
        <begin position="20"/>
        <end position="311"/>
    </location>
</feature>
<evidence type="ECO:0000259" key="2">
    <source>
        <dbReference type="Pfam" id="PF18271"/>
    </source>
</evidence>
<gene>
    <name evidence="3" type="ORF">PAXINDRAFT_119259</name>
</gene>
<dbReference type="EMBL" id="KN819393">
    <property type="protein sequence ID" value="KIJ10891.1"/>
    <property type="molecule type" value="Genomic_DNA"/>
</dbReference>
<evidence type="ECO:0000313" key="3">
    <source>
        <dbReference type="EMBL" id="KIJ10891.1"/>
    </source>
</evidence>
<dbReference type="Proteomes" id="UP000053647">
    <property type="component" value="Unassembled WGS sequence"/>
</dbReference>
<accession>A0A0C9TUG0</accession>
<feature type="chain" id="PRO_5002213951" description="Glycoside hydrolase 131 catalytic N-terminal domain-containing protein" evidence="1">
    <location>
        <begin position="18"/>
        <end position="324"/>
    </location>
</feature>
<keyword evidence="1" id="KW-0732">Signal</keyword>
<protein>
    <recommendedName>
        <fullName evidence="2">Glycoside hydrolase 131 catalytic N-terminal domain-containing protein</fullName>
    </recommendedName>
</protein>
<name>A0A0C9TUG0_PAXIN</name>
<reference evidence="4" key="2">
    <citation type="submission" date="2015-01" db="EMBL/GenBank/DDBJ databases">
        <title>Evolutionary Origins and Diversification of the Mycorrhizal Mutualists.</title>
        <authorList>
            <consortium name="DOE Joint Genome Institute"/>
            <consortium name="Mycorrhizal Genomics Consortium"/>
            <person name="Kohler A."/>
            <person name="Kuo A."/>
            <person name="Nagy L.G."/>
            <person name="Floudas D."/>
            <person name="Copeland A."/>
            <person name="Barry K.W."/>
            <person name="Cichocki N."/>
            <person name="Veneault-Fourrey C."/>
            <person name="LaButti K."/>
            <person name="Lindquist E.A."/>
            <person name="Lipzen A."/>
            <person name="Lundell T."/>
            <person name="Morin E."/>
            <person name="Murat C."/>
            <person name="Riley R."/>
            <person name="Ohm R."/>
            <person name="Sun H."/>
            <person name="Tunlid A."/>
            <person name="Henrissat B."/>
            <person name="Grigoriev I.V."/>
            <person name="Hibbett D.S."/>
            <person name="Martin F."/>
        </authorList>
    </citation>
    <scope>NUCLEOTIDE SEQUENCE [LARGE SCALE GENOMIC DNA]</scope>
    <source>
        <strain evidence="4">ATCC 200175</strain>
    </source>
</reference>
<dbReference type="OrthoDB" id="5283326at2759"/>
<dbReference type="Pfam" id="PF18271">
    <property type="entry name" value="GH131_N"/>
    <property type="match status" value="1"/>
</dbReference>
<proteinExistence type="predicted"/>
<dbReference type="HOGENOM" id="CLU_063723_1_0_1"/>
<dbReference type="AlphaFoldDB" id="A0A0C9TUG0"/>
<dbReference type="InterPro" id="IPR041524">
    <property type="entry name" value="GH131_N"/>
</dbReference>
<feature type="signal peptide" evidence="1">
    <location>
        <begin position="1"/>
        <end position="17"/>
    </location>
</feature>
<evidence type="ECO:0000256" key="1">
    <source>
        <dbReference type="SAM" id="SignalP"/>
    </source>
</evidence>
<keyword evidence="4" id="KW-1185">Reference proteome</keyword>